<dbReference type="PANTHER" id="PTHR38631">
    <property type="match status" value="1"/>
</dbReference>
<dbReference type="Proteomes" id="UP000008068">
    <property type="component" value="Unassembled WGS sequence"/>
</dbReference>
<dbReference type="AlphaFoldDB" id="G0NVE7"/>
<accession>G0NVE7</accession>
<dbReference type="eggNOG" id="ENOG502TJF7">
    <property type="taxonomic scope" value="Eukaryota"/>
</dbReference>
<feature type="region of interest" description="Disordered" evidence="1">
    <location>
        <begin position="94"/>
        <end position="119"/>
    </location>
</feature>
<feature type="compositionally biased region" description="Basic and acidic residues" evidence="1">
    <location>
        <begin position="42"/>
        <end position="58"/>
    </location>
</feature>
<reference evidence="3" key="1">
    <citation type="submission" date="2011-07" db="EMBL/GenBank/DDBJ databases">
        <authorList>
            <consortium name="Caenorhabditis brenneri Sequencing and Analysis Consortium"/>
            <person name="Wilson R.K."/>
        </authorList>
    </citation>
    <scope>NUCLEOTIDE SEQUENCE [LARGE SCALE GENOMIC DNA]</scope>
    <source>
        <strain evidence="3">PB2801</strain>
    </source>
</reference>
<sequence length="390" mass="44526">MVKPKSKAKSNDKNGDKSSKSRRFSLIRSIRSLSARKRAKKEKIAANKAEENKAEPEPVSKSVYCDLKKVEKSNKSKVIFSLQCSFIKVDLQKRQSQMRSVDPPISSEPSNPSSQMTKIPEYENVTVKKSIMLKAPDDTPSNKSKRKNERNLIMLKNRKKNQQKNLGSVFDEVAGPLSPVNAEPRGVEDKMKWKIDVEGVDLNGDQRMGEVLEKLVQLRKKYKTKKCKVLKANEKTPKDSDEDPTEDEIVMAAKVLQLVRMDQLINEKIDTEDQEILRKYCRSGDQEEKAEDIIESITMIILVGVSSKNNFIRNVSVPGQMRMYAVDENKAKLPVMALLMARCDLLYYAWLKPSNNEEELDPTWSNMTLRKVPTPRVVSTYYPPTRGQKK</sequence>
<keyword evidence="3" id="KW-1185">Reference proteome</keyword>
<evidence type="ECO:0000313" key="3">
    <source>
        <dbReference type="Proteomes" id="UP000008068"/>
    </source>
</evidence>
<protein>
    <submittedName>
        <fullName evidence="2">Uncharacterized protein</fullName>
    </submittedName>
</protein>
<dbReference type="OrthoDB" id="5838418at2759"/>
<proteinExistence type="predicted"/>
<feature type="compositionally biased region" description="Low complexity" evidence="1">
    <location>
        <begin position="103"/>
        <end position="114"/>
    </location>
</feature>
<name>G0NVE7_CAEBE</name>
<evidence type="ECO:0000313" key="2">
    <source>
        <dbReference type="EMBL" id="EGT38364.1"/>
    </source>
</evidence>
<feature type="compositionally biased region" description="Basic and acidic residues" evidence="1">
    <location>
        <begin position="9"/>
        <end position="19"/>
    </location>
</feature>
<evidence type="ECO:0000256" key="1">
    <source>
        <dbReference type="SAM" id="MobiDB-lite"/>
    </source>
</evidence>
<feature type="region of interest" description="Disordered" evidence="1">
    <location>
        <begin position="1"/>
        <end position="60"/>
    </location>
</feature>
<dbReference type="InParanoid" id="G0NVE7"/>
<dbReference type="HOGENOM" id="CLU_059626_0_0_1"/>
<dbReference type="PANTHER" id="PTHR38631:SF1">
    <property type="entry name" value="DUF2780 DOMAIN-CONTAINING PROTEIN-RELATED"/>
    <property type="match status" value="1"/>
</dbReference>
<gene>
    <name evidence="2" type="ORF">CAEBREN_10588</name>
</gene>
<dbReference type="EMBL" id="GL379956">
    <property type="protein sequence ID" value="EGT38364.1"/>
    <property type="molecule type" value="Genomic_DNA"/>
</dbReference>
<organism evidence="3">
    <name type="scientific">Caenorhabditis brenneri</name>
    <name type="common">Nematode worm</name>
    <dbReference type="NCBI Taxonomy" id="135651"/>
    <lineage>
        <taxon>Eukaryota</taxon>
        <taxon>Metazoa</taxon>
        <taxon>Ecdysozoa</taxon>
        <taxon>Nematoda</taxon>
        <taxon>Chromadorea</taxon>
        <taxon>Rhabditida</taxon>
        <taxon>Rhabditina</taxon>
        <taxon>Rhabditomorpha</taxon>
        <taxon>Rhabditoidea</taxon>
        <taxon>Rhabditidae</taxon>
        <taxon>Peloderinae</taxon>
        <taxon>Caenorhabditis</taxon>
    </lineage>
</organism>